<organism evidence="1 2">
    <name type="scientific">Ferrigenium kumadai</name>
    <dbReference type="NCBI Taxonomy" id="1682490"/>
    <lineage>
        <taxon>Bacteria</taxon>
        <taxon>Pseudomonadati</taxon>
        <taxon>Pseudomonadota</taxon>
        <taxon>Betaproteobacteria</taxon>
        <taxon>Nitrosomonadales</taxon>
        <taxon>Gallionellaceae</taxon>
        <taxon>Ferrigenium</taxon>
    </lineage>
</organism>
<keyword evidence="2" id="KW-1185">Reference proteome</keyword>
<protein>
    <recommendedName>
        <fullName evidence="3">Toxin CptA</fullName>
    </recommendedName>
</protein>
<gene>
    <name evidence="1" type="ORF">FGKAn22_09750</name>
</gene>
<sequence length="131" mass="14458">MALKPSPSLAILLLLFHLLVAGVVFLTALPVPPKLATFLLIVLSLVYYLARDALQLLPDSWREISLASGEVSATLHTRLTGQISGDTVVSPYFVVLGICLEGRRLPVFRVVFPDAVGRDRFRELCVRLRFA</sequence>
<proteinExistence type="predicted"/>
<evidence type="ECO:0000313" key="1">
    <source>
        <dbReference type="EMBL" id="BBI99282.1"/>
    </source>
</evidence>
<dbReference type="RefSeq" id="WP_343214997.1">
    <property type="nucleotide sequence ID" value="NZ_AP019536.1"/>
</dbReference>
<reference evidence="1 2" key="1">
    <citation type="submission" date="2019-03" db="EMBL/GenBank/DDBJ databases">
        <title>Complete genome sequence of Ferrigenium kumadai strain An22, a microaerophilic iron-oxidizing bacterium isolated from a paddy field soil.</title>
        <authorList>
            <person name="Watanabe T."/>
            <person name="Asakawa S."/>
        </authorList>
    </citation>
    <scope>NUCLEOTIDE SEQUENCE [LARGE SCALE GENOMIC DNA]</scope>
    <source>
        <strain evidence="1 2">An22</strain>
    </source>
</reference>
<dbReference type="Proteomes" id="UP001319121">
    <property type="component" value="Chromosome"/>
</dbReference>
<name>A0AAN1SYF1_9PROT</name>
<dbReference type="KEGG" id="fku:FGKAn22_09750"/>
<dbReference type="InterPro" id="IPR009883">
    <property type="entry name" value="YgfX"/>
</dbReference>
<dbReference type="Pfam" id="PF07254">
    <property type="entry name" value="Cpta_toxin"/>
    <property type="match status" value="1"/>
</dbReference>
<evidence type="ECO:0008006" key="3">
    <source>
        <dbReference type="Google" id="ProtNLM"/>
    </source>
</evidence>
<dbReference type="EMBL" id="AP019536">
    <property type="protein sequence ID" value="BBI99282.1"/>
    <property type="molecule type" value="Genomic_DNA"/>
</dbReference>
<dbReference type="AlphaFoldDB" id="A0AAN1SYF1"/>
<evidence type="ECO:0000313" key="2">
    <source>
        <dbReference type="Proteomes" id="UP001319121"/>
    </source>
</evidence>
<accession>A0AAN1SYF1</accession>